<comment type="caution">
    <text evidence="1">The sequence shown here is derived from an EMBL/GenBank/DDBJ whole genome shotgun (WGS) entry which is preliminary data.</text>
</comment>
<reference evidence="2" key="1">
    <citation type="journal article" date="2024" name="Proc. Natl. Acad. Sci. U.S.A.">
        <title>Extraordinary preservation of gene collinearity over three hundred million years revealed in homosporous lycophytes.</title>
        <authorList>
            <person name="Li C."/>
            <person name="Wickell D."/>
            <person name="Kuo L.Y."/>
            <person name="Chen X."/>
            <person name="Nie B."/>
            <person name="Liao X."/>
            <person name="Peng D."/>
            <person name="Ji J."/>
            <person name="Jenkins J."/>
            <person name="Williams M."/>
            <person name="Shu S."/>
            <person name="Plott C."/>
            <person name="Barry K."/>
            <person name="Rajasekar S."/>
            <person name="Grimwood J."/>
            <person name="Han X."/>
            <person name="Sun S."/>
            <person name="Hou Z."/>
            <person name="He W."/>
            <person name="Dai G."/>
            <person name="Sun C."/>
            <person name="Schmutz J."/>
            <person name="Leebens-Mack J.H."/>
            <person name="Li F.W."/>
            <person name="Wang L."/>
        </authorList>
    </citation>
    <scope>NUCLEOTIDE SEQUENCE [LARGE SCALE GENOMIC DNA]</scope>
    <source>
        <strain evidence="2">cv. PW_Plant_1</strain>
    </source>
</reference>
<organism evidence="1 2">
    <name type="scientific">Diphasiastrum complanatum</name>
    <name type="common">Issler's clubmoss</name>
    <name type="synonym">Lycopodium complanatum</name>
    <dbReference type="NCBI Taxonomy" id="34168"/>
    <lineage>
        <taxon>Eukaryota</taxon>
        <taxon>Viridiplantae</taxon>
        <taxon>Streptophyta</taxon>
        <taxon>Embryophyta</taxon>
        <taxon>Tracheophyta</taxon>
        <taxon>Lycopodiopsida</taxon>
        <taxon>Lycopodiales</taxon>
        <taxon>Lycopodiaceae</taxon>
        <taxon>Lycopodioideae</taxon>
        <taxon>Diphasiastrum</taxon>
    </lineage>
</organism>
<accession>A0ACC2CFA2</accession>
<gene>
    <name evidence="1" type="ORF">O6H91_10G025500</name>
</gene>
<evidence type="ECO:0000313" key="2">
    <source>
        <dbReference type="Proteomes" id="UP001162992"/>
    </source>
</evidence>
<evidence type="ECO:0000313" key="1">
    <source>
        <dbReference type="EMBL" id="KAJ7540667.1"/>
    </source>
</evidence>
<keyword evidence="2" id="KW-1185">Reference proteome</keyword>
<dbReference type="Proteomes" id="UP001162992">
    <property type="component" value="Chromosome 10"/>
</dbReference>
<protein>
    <submittedName>
        <fullName evidence="1">Uncharacterized protein</fullName>
    </submittedName>
</protein>
<proteinExistence type="predicted"/>
<name>A0ACC2CFA2_DIPCM</name>
<sequence length="298" mass="32100">MSVEEQQHQSSDVSAANVADGSKHLPSRIDEGKLGDHLRSISSPAHVELAISEGTSYGKHPLVKRSDQPWAIVDCNDDTASPVPASAEELTIVEQEARGHSKSKGVLPYVEAGSATKLEISVECPADEKPLGQSSSPATKPAGKSSHGRAPESAVGKAQDPGRKGKEDPSLLPGKIDPVGDMECRVCHANLCIQSDCGDAMELGCACKDDLAVVHRRCAEAWFKIKGNRICEVCGVNAANIVGLKDVEFMNRLQAADPNRLERANPRWWNRMPICNLFISLIIAAILLPWLFHVDLFG</sequence>
<dbReference type="EMBL" id="CM055101">
    <property type="protein sequence ID" value="KAJ7540667.1"/>
    <property type="molecule type" value="Genomic_DNA"/>
</dbReference>